<keyword evidence="4" id="KW-1185">Reference proteome</keyword>
<accession>A0A388MEY1</accession>
<organism evidence="3 4">
    <name type="scientific">Chara braunii</name>
    <name type="common">Braun's stonewort</name>
    <dbReference type="NCBI Taxonomy" id="69332"/>
    <lineage>
        <taxon>Eukaryota</taxon>
        <taxon>Viridiplantae</taxon>
        <taxon>Streptophyta</taxon>
        <taxon>Charophyceae</taxon>
        <taxon>Charales</taxon>
        <taxon>Characeae</taxon>
        <taxon>Chara</taxon>
    </lineage>
</organism>
<feature type="domain" description="Thioredoxin" evidence="2">
    <location>
        <begin position="89"/>
        <end position="227"/>
    </location>
</feature>
<dbReference type="Gramene" id="GBG93073">
    <property type="protein sequence ID" value="GBG93073"/>
    <property type="gene ID" value="CBR_g58692"/>
</dbReference>
<reference evidence="3 4" key="1">
    <citation type="journal article" date="2018" name="Cell">
        <title>The Chara Genome: Secondary Complexity and Implications for Plant Terrestrialization.</title>
        <authorList>
            <person name="Nishiyama T."/>
            <person name="Sakayama H."/>
            <person name="Vries J.D."/>
            <person name="Buschmann H."/>
            <person name="Saint-Marcoux D."/>
            <person name="Ullrich K.K."/>
            <person name="Haas F.B."/>
            <person name="Vanderstraeten L."/>
            <person name="Becker D."/>
            <person name="Lang D."/>
            <person name="Vosolsobe S."/>
            <person name="Rombauts S."/>
            <person name="Wilhelmsson P.K.I."/>
            <person name="Janitza P."/>
            <person name="Kern R."/>
            <person name="Heyl A."/>
            <person name="Rumpler F."/>
            <person name="Villalobos L.I.A.C."/>
            <person name="Clay J.M."/>
            <person name="Skokan R."/>
            <person name="Toyoda A."/>
            <person name="Suzuki Y."/>
            <person name="Kagoshima H."/>
            <person name="Schijlen E."/>
            <person name="Tajeshwar N."/>
            <person name="Catarino B."/>
            <person name="Hetherington A.J."/>
            <person name="Saltykova A."/>
            <person name="Bonnot C."/>
            <person name="Breuninger H."/>
            <person name="Symeonidi A."/>
            <person name="Radhakrishnan G.V."/>
            <person name="Van Nieuwerburgh F."/>
            <person name="Deforce D."/>
            <person name="Chang C."/>
            <person name="Karol K.G."/>
            <person name="Hedrich R."/>
            <person name="Ulvskov P."/>
            <person name="Glockner G."/>
            <person name="Delwiche C.F."/>
            <person name="Petrasek J."/>
            <person name="Van de Peer Y."/>
            <person name="Friml J."/>
            <person name="Beilby M."/>
            <person name="Dolan L."/>
            <person name="Kohara Y."/>
            <person name="Sugano S."/>
            <person name="Fujiyama A."/>
            <person name="Delaux P.-M."/>
            <person name="Quint M."/>
            <person name="TheiBen G."/>
            <person name="Hagemann M."/>
            <person name="Harholt J."/>
            <person name="Dunand C."/>
            <person name="Zachgo S."/>
            <person name="Langdale J."/>
            <person name="Maumus F."/>
            <person name="Straeten D.V.D."/>
            <person name="Gould S.B."/>
            <person name="Rensing S.A."/>
        </authorList>
    </citation>
    <scope>NUCLEOTIDE SEQUENCE [LARGE SCALE GENOMIC DNA]</scope>
    <source>
        <strain evidence="3 4">S276</strain>
    </source>
</reference>
<dbReference type="OrthoDB" id="59470at2759"/>
<gene>
    <name evidence="3" type="ORF">CBR_g58692</name>
</gene>
<dbReference type="STRING" id="69332.A0A388MEY1"/>
<dbReference type="GO" id="GO:0000139">
    <property type="term" value="C:Golgi membrane"/>
    <property type="evidence" value="ECO:0007669"/>
    <property type="project" value="TreeGrafter"/>
</dbReference>
<name>A0A388MEY1_CHABU</name>
<comment type="caution">
    <text evidence="3">The sequence shown here is derived from an EMBL/GenBank/DDBJ whole genome shotgun (WGS) entry which is preliminary data.</text>
</comment>
<dbReference type="PROSITE" id="PS51352">
    <property type="entry name" value="THIOREDOXIN_2"/>
    <property type="match status" value="1"/>
</dbReference>
<dbReference type="AlphaFoldDB" id="A0A388MEY1"/>
<dbReference type="GO" id="GO:0016971">
    <property type="term" value="F:flavin-dependent sulfhydryl oxidase activity"/>
    <property type="evidence" value="ECO:0007669"/>
    <property type="project" value="InterPro"/>
</dbReference>
<dbReference type="InterPro" id="IPR039798">
    <property type="entry name" value="Sulfhydryl_oxidase"/>
</dbReference>
<feature type="region of interest" description="Disordered" evidence="1">
    <location>
        <begin position="1"/>
        <end position="25"/>
    </location>
</feature>
<dbReference type="GO" id="GO:0005615">
    <property type="term" value="C:extracellular space"/>
    <property type="evidence" value="ECO:0007669"/>
    <property type="project" value="TreeGrafter"/>
</dbReference>
<evidence type="ECO:0000313" key="4">
    <source>
        <dbReference type="Proteomes" id="UP000265515"/>
    </source>
</evidence>
<dbReference type="InterPro" id="IPR013766">
    <property type="entry name" value="Thioredoxin_domain"/>
</dbReference>
<dbReference type="InterPro" id="IPR036249">
    <property type="entry name" value="Thioredoxin-like_sf"/>
</dbReference>
<dbReference type="Gene3D" id="3.40.30.10">
    <property type="entry name" value="Glutaredoxin"/>
    <property type="match status" value="1"/>
</dbReference>
<proteinExistence type="predicted"/>
<dbReference type="PROSITE" id="PS00194">
    <property type="entry name" value="THIOREDOXIN_1"/>
    <property type="match status" value="1"/>
</dbReference>
<dbReference type="SUPFAM" id="SSF52833">
    <property type="entry name" value="Thioredoxin-like"/>
    <property type="match status" value="1"/>
</dbReference>
<dbReference type="Pfam" id="PF00085">
    <property type="entry name" value="Thioredoxin"/>
    <property type="match status" value="1"/>
</dbReference>
<dbReference type="PANTHER" id="PTHR22897">
    <property type="entry name" value="QUIESCIN Q6-RELATED SULFHYDRYL OXIDASE"/>
    <property type="match status" value="1"/>
</dbReference>
<dbReference type="Proteomes" id="UP000265515">
    <property type="component" value="Unassembled WGS sequence"/>
</dbReference>
<dbReference type="GO" id="GO:0006457">
    <property type="term" value="P:protein folding"/>
    <property type="evidence" value="ECO:0007669"/>
    <property type="project" value="TreeGrafter"/>
</dbReference>
<dbReference type="GO" id="GO:0003756">
    <property type="term" value="F:protein disulfide isomerase activity"/>
    <property type="evidence" value="ECO:0007669"/>
    <property type="project" value="TreeGrafter"/>
</dbReference>
<evidence type="ECO:0000256" key="1">
    <source>
        <dbReference type="SAM" id="MobiDB-lite"/>
    </source>
</evidence>
<evidence type="ECO:0000313" key="3">
    <source>
        <dbReference type="EMBL" id="GBG93073.1"/>
    </source>
</evidence>
<dbReference type="EMBL" id="BFEA01001221">
    <property type="protein sequence ID" value="GBG93073.1"/>
    <property type="molecule type" value="Genomic_DNA"/>
</dbReference>
<evidence type="ECO:0000259" key="2">
    <source>
        <dbReference type="PROSITE" id="PS51352"/>
    </source>
</evidence>
<protein>
    <recommendedName>
        <fullName evidence="2">Thioredoxin domain-containing protein</fullName>
    </recommendedName>
</protein>
<dbReference type="InterPro" id="IPR017937">
    <property type="entry name" value="Thioredoxin_CS"/>
</dbReference>
<sequence>MSSSAEVSRGSFGRPCGPPRANWKGVRTKVRGGKKMAMAMGGIGGGGGSHTTAARAVLVPLIFLVMSLSLCHVDAAGRFTFPGGAGGTGMAVENAASATLELTEATFNSTLLNAGAQYALVEFFASWCPACRRFKPEYDRVAKLFNPPSAVYPGQIVVGAVDCAKEAGLCKRFLIKMYPTMYFGPAVALLQGVGPENMKDQPKGFERVDPPRRTSDGIVEWINGKISR</sequence>
<dbReference type="PANTHER" id="PTHR22897:SF8">
    <property type="entry name" value="SULFHYDRYL OXIDASE"/>
    <property type="match status" value="1"/>
</dbReference>